<sequence>MISLKQLQVFSSIARHGNLGLAAEELFLSKGALSQALAELERQLGQPVFDRVHPRLKLNDQGRQLQPLAEEILSRITDIEHLFDEQGAPSGTLRLGASQTIGNYLLPKLLAQQPELQAKVCITNTHNLCDMLLRFELDMALIEGENFHPALITQDWLADEMLVVAHPDHPLADKKTLSLVQLAHHDWVLREPQSGNREQFDRELAPQIGALGQRLELNTLESVMLAVEQGLGLAFVSRRAVNDRLLSGRLVIINVNTHLSRILKLVWHKQKYHSALLRRFIALCQQQEEDKGPFGKSKA</sequence>
<dbReference type="Pfam" id="PF00126">
    <property type="entry name" value="HTH_1"/>
    <property type="match status" value="1"/>
</dbReference>
<keyword evidence="7" id="KW-1185">Reference proteome</keyword>
<evidence type="ECO:0000256" key="2">
    <source>
        <dbReference type="ARBA" id="ARBA00023015"/>
    </source>
</evidence>
<feature type="domain" description="HTH lysR-type" evidence="5">
    <location>
        <begin position="2"/>
        <end position="59"/>
    </location>
</feature>
<dbReference type="InterPro" id="IPR005119">
    <property type="entry name" value="LysR_subst-bd"/>
</dbReference>
<evidence type="ECO:0000256" key="1">
    <source>
        <dbReference type="ARBA" id="ARBA00009437"/>
    </source>
</evidence>
<dbReference type="Proteomes" id="UP000646152">
    <property type="component" value="Unassembled WGS sequence"/>
</dbReference>
<dbReference type="SUPFAM" id="SSF53850">
    <property type="entry name" value="Periplasmic binding protein-like II"/>
    <property type="match status" value="1"/>
</dbReference>
<evidence type="ECO:0000259" key="5">
    <source>
        <dbReference type="PROSITE" id="PS50931"/>
    </source>
</evidence>
<keyword evidence="4" id="KW-0804">Transcription</keyword>
<comment type="caution">
    <text evidence="6">The sequence shown here is derived from an EMBL/GenBank/DDBJ whole genome shotgun (WGS) entry which is preliminary data.</text>
</comment>
<evidence type="ECO:0000313" key="6">
    <source>
        <dbReference type="EMBL" id="GGB48556.1"/>
    </source>
</evidence>
<dbReference type="SUPFAM" id="SSF46785">
    <property type="entry name" value="Winged helix' DNA-binding domain"/>
    <property type="match status" value="1"/>
</dbReference>
<keyword evidence="2" id="KW-0805">Transcription regulation</keyword>
<dbReference type="PANTHER" id="PTHR30126:SF94">
    <property type="entry name" value="LYSR FAMILY TRANSCRIPTIONAL REGULATOR"/>
    <property type="match status" value="1"/>
</dbReference>
<comment type="similarity">
    <text evidence="1">Belongs to the LysR transcriptional regulatory family.</text>
</comment>
<dbReference type="InterPro" id="IPR036388">
    <property type="entry name" value="WH-like_DNA-bd_sf"/>
</dbReference>
<protein>
    <submittedName>
        <fullName evidence="6">LysR family transcriptional regulator</fullName>
    </submittedName>
</protein>
<evidence type="ECO:0000313" key="7">
    <source>
        <dbReference type="Proteomes" id="UP000646152"/>
    </source>
</evidence>
<accession>A0ABQ1IRI0</accession>
<dbReference type="InterPro" id="IPR036390">
    <property type="entry name" value="WH_DNA-bd_sf"/>
</dbReference>
<dbReference type="EMBL" id="BMKE01000018">
    <property type="protein sequence ID" value="GGB48556.1"/>
    <property type="molecule type" value="Genomic_DNA"/>
</dbReference>
<reference evidence="7" key="1">
    <citation type="journal article" date="2019" name="Int. J. Syst. Evol. Microbiol.">
        <title>The Global Catalogue of Microorganisms (GCM) 10K type strain sequencing project: providing services to taxonomists for standard genome sequencing and annotation.</title>
        <authorList>
            <consortium name="The Broad Institute Genomics Platform"/>
            <consortium name="The Broad Institute Genome Sequencing Center for Infectious Disease"/>
            <person name="Wu L."/>
            <person name="Ma J."/>
        </authorList>
    </citation>
    <scope>NUCLEOTIDE SEQUENCE [LARGE SCALE GENOMIC DNA]</scope>
    <source>
        <strain evidence="7">CGMCC 1.15923</strain>
    </source>
</reference>
<gene>
    <name evidence="6" type="ORF">GCM10011502_22330</name>
</gene>
<evidence type="ECO:0000256" key="4">
    <source>
        <dbReference type="ARBA" id="ARBA00023163"/>
    </source>
</evidence>
<keyword evidence="3" id="KW-0238">DNA-binding</keyword>
<dbReference type="RefSeq" id="WP_188630211.1">
    <property type="nucleotide sequence ID" value="NZ_BMKE01000018.1"/>
</dbReference>
<name>A0ABQ1IRI0_9GAMM</name>
<dbReference type="CDD" id="cd08420">
    <property type="entry name" value="PBP2_CysL_like"/>
    <property type="match status" value="1"/>
</dbReference>
<evidence type="ECO:0000256" key="3">
    <source>
        <dbReference type="ARBA" id="ARBA00023125"/>
    </source>
</evidence>
<dbReference type="Gene3D" id="1.10.10.10">
    <property type="entry name" value="Winged helix-like DNA-binding domain superfamily/Winged helix DNA-binding domain"/>
    <property type="match status" value="1"/>
</dbReference>
<dbReference type="Gene3D" id="3.40.190.10">
    <property type="entry name" value="Periplasmic binding protein-like II"/>
    <property type="match status" value="2"/>
</dbReference>
<dbReference type="Pfam" id="PF03466">
    <property type="entry name" value="LysR_substrate"/>
    <property type="match status" value="1"/>
</dbReference>
<dbReference type="PROSITE" id="PS50931">
    <property type="entry name" value="HTH_LYSR"/>
    <property type="match status" value="1"/>
</dbReference>
<dbReference type="PANTHER" id="PTHR30126">
    <property type="entry name" value="HTH-TYPE TRANSCRIPTIONAL REGULATOR"/>
    <property type="match status" value="1"/>
</dbReference>
<organism evidence="6 7">
    <name type="scientific">Oceanisphaera marina</name>
    <dbReference type="NCBI Taxonomy" id="2017550"/>
    <lineage>
        <taxon>Bacteria</taxon>
        <taxon>Pseudomonadati</taxon>
        <taxon>Pseudomonadota</taxon>
        <taxon>Gammaproteobacteria</taxon>
        <taxon>Aeromonadales</taxon>
        <taxon>Aeromonadaceae</taxon>
        <taxon>Oceanisphaera</taxon>
    </lineage>
</organism>
<proteinExistence type="inferred from homology"/>
<dbReference type="InterPro" id="IPR000847">
    <property type="entry name" value="LysR_HTH_N"/>
</dbReference>